<dbReference type="Pfam" id="PF13181">
    <property type="entry name" value="TPR_8"/>
    <property type="match status" value="1"/>
</dbReference>
<accession>A0A395LWA3</accession>
<dbReference type="EMBL" id="PHFL01000071">
    <property type="protein sequence ID" value="RFM22945.1"/>
    <property type="molecule type" value="Genomic_DNA"/>
</dbReference>
<dbReference type="SUPFAM" id="SSF48452">
    <property type="entry name" value="TPR-like"/>
    <property type="match status" value="1"/>
</dbReference>
<keyword evidence="2 3" id="KW-0802">TPR repeat</keyword>
<dbReference type="AlphaFoldDB" id="A0A395LWA3"/>
<keyword evidence="1" id="KW-0677">Repeat</keyword>
<name>A0A395LWA3_9BACT</name>
<dbReference type="Pfam" id="PF07719">
    <property type="entry name" value="TPR_2"/>
    <property type="match status" value="1"/>
</dbReference>
<dbReference type="Proteomes" id="UP000266389">
    <property type="component" value="Unassembled WGS sequence"/>
</dbReference>
<dbReference type="PANTHER" id="PTHR44858:SF1">
    <property type="entry name" value="UDP-N-ACETYLGLUCOSAMINE--PEPTIDE N-ACETYLGLUCOSAMINYLTRANSFERASE SPINDLY-RELATED"/>
    <property type="match status" value="1"/>
</dbReference>
<organism evidence="4 5">
    <name type="scientific">Candidatus Thermochlorobacter aerophilus</name>
    <dbReference type="NCBI Taxonomy" id="1868324"/>
    <lineage>
        <taxon>Bacteria</taxon>
        <taxon>Pseudomonadati</taxon>
        <taxon>Chlorobiota</taxon>
        <taxon>Chlorobiia</taxon>
        <taxon>Chlorobiales</taxon>
        <taxon>Candidatus Thermochlorobacteriaceae</taxon>
        <taxon>Candidatus Thermochlorobacter</taxon>
    </lineage>
</organism>
<evidence type="ECO:0000256" key="1">
    <source>
        <dbReference type="ARBA" id="ARBA00022737"/>
    </source>
</evidence>
<evidence type="ECO:0000256" key="3">
    <source>
        <dbReference type="PROSITE-ProRule" id="PRU00339"/>
    </source>
</evidence>
<evidence type="ECO:0000313" key="4">
    <source>
        <dbReference type="EMBL" id="RFM22945.1"/>
    </source>
</evidence>
<dbReference type="InterPro" id="IPR013105">
    <property type="entry name" value="TPR_2"/>
</dbReference>
<proteinExistence type="predicted"/>
<dbReference type="Gene3D" id="1.25.40.10">
    <property type="entry name" value="Tetratricopeptide repeat domain"/>
    <property type="match status" value="1"/>
</dbReference>
<dbReference type="SMART" id="SM00028">
    <property type="entry name" value="TPR"/>
    <property type="match status" value="3"/>
</dbReference>
<evidence type="ECO:0000313" key="5">
    <source>
        <dbReference type="Proteomes" id="UP000266389"/>
    </source>
</evidence>
<feature type="repeat" description="TPR" evidence="3">
    <location>
        <begin position="241"/>
        <end position="274"/>
    </location>
</feature>
<protein>
    <submittedName>
        <fullName evidence="4">Tetratricopeptide repeat protein</fullName>
    </submittedName>
</protein>
<dbReference type="InterPro" id="IPR011990">
    <property type="entry name" value="TPR-like_helical_dom_sf"/>
</dbReference>
<comment type="caution">
    <text evidence="4">The sequence shown here is derived from an EMBL/GenBank/DDBJ whole genome shotgun (WGS) entry which is preliminary data.</text>
</comment>
<evidence type="ECO:0000256" key="2">
    <source>
        <dbReference type="ARBA" id="ARBA00022803"/>
    </source>
</evidence>
<dbReference type="InterPro" id="IPR019734">
    <property type="entry name" value="TPR_rpt"/>
</dbReference>
<dbReference type="InterPro" id="IPR050498">
    <property type="entry name" value="Ycf3"/>
</dbReference>
<dbReference type="PROSITE" id="PS50005">
    <property type="entry name" value="TPR"/>
    <property type="match status" value="1"/>
</dbReference>
<sequence length="289" mass="33025">MRHKTYLLIATSLLGVWIHVASLWAQERPRNPEQPKRLKLQTEPTESEWLRPKLILPSQLESPLPALKTVKPFYPPPKDWWILELVKVPISLLPTKEQTVAENLNRIREEAIRAARDAQLPLGYQAPNPASQTMPMTTATLGIPIPDWSQSARQIKPTEELPRPIPPATLPSTANDYYAWAQFFIADQRLIGALHDLNEAIRLKPDFLDAIFTRAELYFRLENFDLAVEDYTRALSLKAHDEIYVRRADAFRALSRYKEAQADYQSALSLNPKNEVARAALESLKQSTN</sequence>
<reference evidence="4 5" key="1">
    <citation type="journal article" date="2011" name="ISME J.">
        <title>Community ecology of hot spring cyanobacterial mats: predominant populations and their functional potential.</title>
        <authorList>
            <person name="Klatt C.G."/>
            <person name="Wood J.M."/>
            <person name="Rusch D.B."/>
            <person name="Bateson M.M."/>
            <person name="Hamamura N."/>
            <person name="Heidelberg J.F."/>
            <person name="Grossman A.R."/>
            <person name="Bhaya D."/>
            <person name="Cohan F.M."/>
            <person name="Kuhl M."/>
            <person name="Bryant D.A."/>
            <person name="Ward D.M."/>
        </authorList>
    </citation>
    <scope>NUCLEOTIDE SEQUENCE [LARGE SCALE GENOMIC DNA]</scope>
    <source>
        <strain evidence="4">OS</strain>
    </source>
</reference>
<dbReference type="PANTHER" id="PTHR44858">
    <property type="entry name" value="TETRATRICOPEPTIDE REPEAT PROTEIN 6"/>
    <property type="match status" value="1"/>
</dbReference>
<gene>
    <name evidence="4" type="ORF">D0433_12930</name>
</gene>